<dbReference type="AlphaFoldDB" id="A0A9N9IK51"/>
<dbReference type="OrthoDB" id="2444711at2759"/>
<keyword evidence="3" id="KW-1185">Reference proteome</keyword>
<feature type="compositionally biased region" description="Polar residues" evidence="1">
    <location>
        <begin position="103"/>
        <end position="112"/>
    </location>
</feature>
<feature type="non-terminal residue" evidence="2">
    <location>
        <position position="212"/>
    </location>
</feature>
<feature type="region of interest" description="Disordered" evidence="1">
    <location>
        <begin position="56"/>
        <end position="132"/>
    </location>
</feature>
<evidence type="ECO:0000313" key="3">
    <source>
        <dbReference type="Proteomes" id="UP000789342"/>
    </source>
</evidence>
<dbReference type="Proteomes" id="UP000789342">
    <property type="component" value="Unassembled WGS sequence"/>
</dbReference>
<evidence type="ECO:0000313" key="2">
    <source>
        <dbReference type="EMBL" id="CAG8737448.1"/>
    </source>
</evidence>
<sequence length="212" mass="23491">MARIVELEQSAKESAENTKLRDAEINELRSRVSKLEQKDSQNDSLREDIYEVGCSASIASKETSIPTETKNSNDVSSEVISQSKDVPASDNTSNSDEPAPNPDVSSNASNFYVYQDMKTQPEAKSPEDANASKVIDEFLDEVYKESVSDSIRQRKHEEKLQDQNPDLSSVNHDVSLATSESCDTKTVPSDSSRKTIYSGNDQTEISELEQDD</sequence>
<evidence type="ECO:0000256" key="1">
    <source>
        <dbReference type="SAM" id="MobiDB-lite"/>
    </source>
</evidence>
<feature type="compositionally biased region" description="Polar residues" evidence="1">
    <location>
        <begin position="162"/>
        <end position="203"/>
    </location>
</feature>
<reference evidence="2" key="1">
    <citation type="submission" date="2021-06" db="EMBL/GenBank/DDBJ databases">
        <authorList>
            <person name="Kallberg Y."/>
            <person name="Tangrot J."/>
            <person name="Rosling A."/>
        </authorList>
    </citation>
    <scope>NUCLEOTIDE SEQUENCE</scope>
    <source>
        <strain evidence="2">CL551</strain>
    </source>
</reference>
<protein>
    <submittedName>
        <fullName evidence="2">1312_t:CDS:1</fullName>
    </submittedName>
</protein>
<gene>
    <name evidence="2" type="ORF">AMORRO_LOCUS14478</name>
</gene>
<proteinExistence type="predicted"/>
<comment type="caution">
    <text evidence="2">The sequence shown here is derived from an EMBL/GenBank/DDBJ whole genome shotgun (WGS) entry which is preliminary data.</text>
</comment>
<name>A0A9N9IK51_9GLOM</name>
<dbReference type="EMBL" id="CAJVPV010028895">
    <property type="protein sequence ID" value="CAG8737448.1"/>
    <property type="molecule type" value="Genomic_DNA"/>
</dbReference>
<organism evidence="2 3">
    <name type="scientific">Acaulospora morrowiae</name>
    <dbReference type="NCBI Taxonomy" id="94023"/>
    <lineage>
        <taxon>Eukaryota</taxon>
        <taxon>Fungi</taxon>
        <taxon>Fungi incertae sedis</taxon>
        <taxon>Mucoromycota</taxon>
        <taxon>Glomeromycotina</taxon>
        <taxon>Glomeromycetes</taxon>
        <taxon>Diversisporales</taxon>
        <taxon>Acaulosporaceae</taxon>
        <taxon>Acaulospora</taxon>
    </lineage>
</organism>
<accession>A0A9N9IK51</accession>
<feature type="compositionally biased region" description="Polar residues" evidence="1">
    <location>
        <begin position="57"/>
        <end position="96"/>
    </location>
</feature>
<feature type="compositionally biased region" description="Basic and acidic residues" evidence="1">
    <location>
        <begin position="147"/>
        <end position="161"/>
    </location>
</feature>
<feature type="region of interest" description="Disordered" evidence="1">
    <location>
        <begin position="147"/>
        <end position="212"/>
    </location>
</feature>